<evidence type="ECO:0000259" key="6">
    <source>
        <dbReference type="PROSITE" id="PS51935"/>
    </source>
</evidence>
<name>A0A644U2D1_9ZZZZ</name>
<dbReference type="SUPFAM" id="SSF54001">
    <property type="entry name" value="Cysteine proteinases"/>
    <property type="match status" value="1"/>
</dbReference>
<evidence type="ECO:0000256" key="1">
    <source>
        <dbReference type="ARBA" id="ARBA00007074"/>
    </source>
</evidence>
<evidence type="ECO:0000256" key="4">
    <source>
        <dbReference type="ARBA" id="ARBA00022801"/>
    </source>
</evidence>
<evidence type="ECO:0000256" key="5">
    <source>
        <dbReference type="ARBA" id="ARBA00022807"/>
    </source>
</evidence>
<dbReference type="InterPro" id="IPR038765">
    <property type="entry name" value="Papain-like_cys_pep_sf"/>
</dbReference>
<comment type="similarity">
    <text evidence="1">Belongs to the peptidase C40 family.</text>
</comment>
<dbReference type="GO" id="GO:0006508">
    <property type="term" value="P:proteolysis"/>
    <property type="evidence" value="ECO:0007669"/>
    <property type="project" value="UniProtKB-KW"/>
</dbReference>
<keyword evidence="4" id="KW-0378">Hydrolase</keyword>
<protein>
    <recommendedName>
        <fullName evidence="6">NlpC/P60 domain-containing protein</fullName>
    </recommendedName>
</protein>
<sequence>MKKLYLYTLLIISALSISSCSLLKKPSNEETVWEIEFDNERDTSKPIKKEEVKIENKTLANYYEGWIGTPHRMGGTTKQGVDCSGFVQNVYKNVYGIMLPRTAAEMEKALEPIESKSSLKEGDLVFFRNKSKKVSHVGIYLKDNTFVHTSTSQGVVITSLNDKYWTKLYYRGGRHPKLKKVKDKK</sequence>
<keyword evidence="3" id="KW-0732">Signal</keyword>
<dbReference type="GO" id="GO:0008234">
    <property type="term" value="F:cysteine-type peptidase activity"/>
    <property type="evidence" value="ECO:0007669"/>
    <property type="project" value="UniProtKB-KW"/>
</dbReference>
<evidence type="ECO:0000256" key="3">
    <source>
        <dbReference type="ARBA" id="ARBA00022729"/>
    </source>
</evidence>
<dbReference type="PROSITE" id="PS51935">
    <property type="entry name" value="NLPC_P60"/>
    <property type="match status" value="1"/>
</dbReference>
<comment type="caution">
    <text evidence="7">The sequence shown here is derived from an EMBL/GenBank/DDBJ whole genome shotgun (WGS) entry which is preliminary data.</text>
</comment>
<dbReference type="PANTHER" id="PTHR47360">
    <property type="entry name" value="MUREIN DD-ENDOPEPTIDASE MEPS/MUREIN LD-CARBOXYPEPTIDASE"/>
    <property type="match status" value="1"/>
</dbReference>
<proteinExistence type="inferred from homology"/>
<dbReference type="EMBL" id="VSSQ01000072">
    <property type="protein sequence ID" value="MPL73416.1"/>
    <property type="molecule type" value="Genomic_DNA"/>
</dbReference>
<dbReference type="PROSITE" id="PS51257">
    <property type="entry name" value="PROKAR_LIPOPROTEIN"/>
    <property type="match status" value="1"/>
</dbReference>
<organism evidence="7">
    <name type="scientific">bioreactor metagenome</name>
    <dbReference type="NCBI Taxonomy" id="1076179"/>
    <lineage>
        <taxon>unclassified sequences</taxon>
        <taxon>metagenomes</taxon>
        <taxon>ecological metagenomes</taxon>
    </lineage>
</organism>
<evidence type="ECO:0000256" key="2">
    <source>
        <dbReference type="ARBA" id="ARBA00022670"/>
    </source>
</evidence>
<dbReference type="AlphaFoldDB" id="A0A644U2D1"/>
<dbReference type="InterPro" id="IPR000064">
    <property type="entry name" value="NLP_P60_dom"/>
</dbReference>
<reference evidence="7" key="1">
    <citation type="submission" date="2019-08" db="EMBL/GenBank/DDBJ databases">
        <authorList>
            <person name="Kucharzyk K."/>
            <person name="Murdoch R.W."/>
            <person name="Higgins S."/>
            <person name="Loffler F."/>
        </authorList>
    </citation>
    <scope>NUCLEOTIDE SEQUENCE</scope>
</reference>
<dbReference type="InterPro" id="IPR052062">
    <property type="entry name" value="Murein_DD/LD_carboxypeptidase"/>
</dbReference>
<accession>A0A644U2D1</accession>
<dbReference type="Pfam" id="PF00877">
    <property type="entry name" value="NLPC_P60"/>
    <property type="match status" value="1"/>
</dbReference>
<gene>
    <name evidence="7" type="ORF">SDC9_19216</name>
</gene>
<feature type="domain" description="NlpC/P60" evidence="6">
    <location>
        <begin position="53"/>
        <end position="176"/>
    </location>
</feature>
<keyword evidence="5" id="KW-0788">Thiol protease</keyword>
<dbReference type="Gene3D" id="3.90.1720.10">
    <property type="entry name" value="endopeptidase domain like (from Nostoc punctiforme)"/>
    <property type="match status" value="1"/>
</dbReference>
<dbReference type="PANTHER" id="PTHR47360:SF1">
    <property type="entry name" value="ENDOPEPTIDASE NLPC-RELATED"/>
    <property type="match status" value="1"/>
</dbReference>
<evidence type="ECO:0000313" key="7">
    <source>
        <dbReference type="EMBL" id="MPL73416.1"/>
    </source>
</evidence>
<keyword evidence="2" id="KW-0645">Protease</keyword>